<keyword evidence="12" id="KW-1185">Reference proteome</keyword>
<dbReference type="SUPFAM" id="SSF53335">
    <property type="entry name" value="S-adenosyl-L-methionine-dependent methyltransferases"/>
    <property type="match status" value="1"/>
</dbReference>
<dbReference type="FunFam" id="3.30.56.70:FF:000001">
    <property type="entry name" value="tRNA (guanine(26)-N(2))-dimethyltransferase"/>
    <property type="match status" value="1"/>
</dbReference>
<dbReference type="InterPro" id="IPR042296">
    <property type="entry name" value="tRNA_met_Trm1_C"/>
</dbReference>
<feature type="region of interest" description="Disordered" evidence="10">
    <location>
        <begin position="530"/>
        <end position="592"/>
    </location>
</feature>
<reference evidence="11 12" key="1">
    <citation type="submission" date="2017-06" db="EMBL/GenBank/DDBJ databases">
        <title>Ant-infecting Ophiocordyceps genomes reveal a high diversity of potential behavioral manipulation genes and a possible major role for enterotoxins.</title>
        <authorList>
            <person name="De Bekker C."/>
            <person name="Evans H.C."/>
            <person name="Brachmann A."/>
            <person name="Hughes D.P."/>
        </authorList>
    </citation>
    <scope>NUCLEOTIDE SEQUENCE [LARGE SCALE GENOMIC DNA]</scope>
    <source>
        <strain evidence="11 12">Map16</strain>
    </source>
</reference>
<evidence type="ECO:0000256" key="8">
    <source>
        <dbReference type="ARBA" id="ARBA00051897"/>
    </source>
</evidence>
<comment type="similarity">
    <text evidence="9">Belongs to the class I-like SAM-binding methyltransferase superfamily. Trm1 family.</text>
</comment>
<dbReference type="Pfam" id="PF02005">
    <property type="entry name" value="TRM"/>
    <property type="match status" value="2"/>
</dbReference>
<dbReference type="PROSITE" id="PS51626">
    <property type="entry name" value="SAM_MT_TRM1"/>
    <property type="match status" value="1"/>
</dbReference>
<feature type="compositionally biased region" description="Basic residues" evidence="10">
    <location>
        <begin position="70"/>
        <end position="81"/>
    </location>
</feature>
<protein>
    <recommendedName>
        <fullName evidence="7 9">tRNA (guanine(26)-N(2))-dimethyltransferase</fullName>
        <ecNumber evidence="7 9">2.1.1.216</ecNumber>
    </recommendedName>
</protein>
<evidence type="ECO:0000256" key="10">
    <source>
        <dbReference type="SAM" id="MobiDB-lite"/>
    </source>
</evidence>
<dbReference type="PANTHER" id="PTHR10631:SF3">
    <property type="entry name" value="TRNA (GUANINE(26)-N(2))-DIMETHYLTRANSFERASE"/>
    <property type="match status" value="1"/>
</dbReference>
<evidence type="ECO:0000256" key="1">
    <source>
        <dbReference type="ARBA" id="ARBA00022555"/>
    </source>
</evidence>
<dbReference type="NCBIfam" id="TIGR00308">
    <property type="entry name" value="TRM1"/>
    <property type="match status" value="1"/>
</dbReference>
<dbReference type="STRING" id="2004952.A0A2C5XKU1"/>
<feature type="region of interest" description="Disordered" evidence="10">
    <location>
        <begin position="67"/>
        <end position="114"/>
    </location>
</feature>
<sequence length="628" mass="69308">MPDDEAAVELDGKLYRPIKEGKATILVPAEATNSQQVFYNPIQQYNRDLTCLAIKAYGQWTMERRAQRQGAKKAGSRKRKRDRNEVDSPGDQPVVDQAKDGSKQSETKPRPRSPFKILDALSASGLRALRYAHELPFATAITANDLSASAVASIKRNVQHNGLQDNISVTNDNALALLYRCIADDLSHKDNRAKFDVIDLDPYGTAAPFFDASLQSVRDDGGLVCITCTDSAVWAGHCYCEKAFALYGGIPVKGPHSHEAGLRLILHAVAASGAKYGLGIEPLLSLSIDFYSRVFVRVTRRQQNVKFNANRTMLVYSCDQGCGAWETQPILRSKPAPNKKGNGSFYKHGMALGPTTDRLCRHCGLKMHVSGPMFAGRLHSLEFIQRILDEIPNAAPDVYGTLPRLEGMLRTVLEEQLAEPELPADVDPHEAELATIDPYPFYVVPGKLSSIVSCTTPPDDMFRGALIHLGYKVGRSHCRPGSIKTDAPWSTIWWVMTEWIRQKSPVKTSKVKPFTAAWKLLSDAGLLKDGLAEGDDVPEGDGNKEEGEGSKMEGVEENVSTKETQPDGDDEQAGDNSQKPSNEDEQRKTLVFDEALARLGRRQTSQRYVSYQVNPESYWGPMTKAKSN</sequence>
<dbReference type="InterPro" id="IPR029063">
    <property type="entry name" value="SAM-dependent_MTases_sf"/>
</dbReference>
<dbReference type="GO" id="GO:0002940">
    <property type="term" value="P:tRNA N2-guanine methylation"/>
    <property type="evidence" value="ECO:0007669"/>
    <property type="project" value="TreeGrafter"/>
</dbReference>
<feature type="compositionally biased region" description="Basic and acidic residues" evidence="10">
    <location>
        <begin position="581"/>
        <end position="591"/>
    </location>
</feature>
<evidence type="ECO:0000256" key="3">
    <source>
        <dbReference type="ARBA" id="ARBA00022679"/>
    </source>
</evidence>
<dbReference type="Gene3D" id="3.40.50.150">
    <property type="entry name" value="Vaccinia Virus protein VP39"/>
    <property type="match status" value="1"/>
</dbReference>
<proteinExistence type="inferred from homology"/>
<organism evidence="11 12">
    <name type="scientific">Ophiocordyceps camponoti-rufipedis</name>
    <dbReference type="NCBI Taxonomy" id="2004952"/>
    <lineage>
        <taxon>Eukaryota</taxon>
        <taxon>Fungi</taxon>
        <taxon>Dikarya</taxon>
        <taxon>Ascomycota</taxon>
        <taxon>Pezizomycotina</taxon>
        <taxon>Sordariomycetes</taxon>
        <taxon>Hypocreomycetidae</taxon>
        <taxon>Hypocreales</taxon>
        <taxon>Ophiocordycipitaceae</taxon>
        <taxon>Ophiocordyceps</taxon>
    </lineage>
</organism>
<keyword evidence="3 9" id="KW-0808">Transferase</keyword>
<keyword evidence="6 9" id="KW-0694">RNA-binding</keyword>
<feature type="compositionally biased region" description="Basic and acidic residues" evidence="10">
    <location>
        <begin position="97"/>
        <end position="109"/>
    </location>
</feature>
<keyword evidence="2 9" id="KW-0489">Methyltransferase</keyword>
<dbReference type="AlphaFoldDB" id="A0A2C5XKU1"/>
<dbReference type="GO" id="GO:0000049">
    <property type="term" value="F:tRNA binding"/>
    <property type="evidence" value="ECO:0007669"/>
    <property type="project" value="UniProtKB-UniRule"/>
</dbReference>
<dbReference type="EMBL" id="NJES01000200">
    <property type="protein sequence ID" value="PHH75729.1"/>
    <property type="molecule type" value="Genomic_DNA"/>
</dbReference>
<evidence type="ECO:0000256" key="2">
    <source>
        <dbReference type="ARBA" id="ARBA00022603"/>
    </source>
</evidence>
<gene>
    <name evidence="11" type="ORF">CDD80_2150</name>
</gene>
<dbReference type="Gene3D" id="3.30.56.70">
    <property type="entry name" value="N2,N2-dimethylguanosine tRNA methyltransferase, C-terminal domain"/>
    <property type="match status" value="1"/>
</dbReference>
<evidence type="ECO:0000313" key="12">
    <source>
        <dbReference type="Proteomes" id="UP000226431"/>
    </source>
</evidence>
<evidence type="ECO:0000256" key="9">
    <source>
        <dbReference type="PROSITE-ProRule" id="PRU00958"/>
    </source>
</evidence>
<dbReference type="PANTHER" id="PTHR10631">
    <property type="entry name" value="N 2 ,N 2 -DIMETHYLGUANOSINE TRNA METHYLTRANSFERASE"/>
    <property type="match status" value="1"/>
</dbReference>
<dbReference type="InterPro" id="IPR002905">
    <property type="entry name" value="Trm1"/>
</dbReference>
<keyword evidence="5 9" id="KW-0819">tRNA processing</keyword>
<feature type="compositionally biased region" description="Basic and acidic residues" evidence="10">
    <location>
        <begin position="541"/>
        <end position="554"/>
    </location>
</feature>
<evidence type="ECO:0000256" key="4">
    <source>
        <dbReference type="ARBA" id="ARBA00022691"/>
    </source>
</evidence>
<keyword evidence="1 9" id="KW-0820">tRNA-binding</keyword>
<dbReference type="GO" id="GO:0160104">
    <property type="term" value="F:tRNA (guanine(26)-N2)-dimethyltransferase activity"/>
    <property type="evidence" value="ECO:0007669"/>
    <property type="project" value="UniProtKB-UniRule"/>
</dbReference>
<evidence type="ECO:0000256" key="5">
    <source>
        <dbReference type="ARBA" id="ARBA00022694"/>
    </source>
</evidence>
<dbReference type="EC" id="2.1.1.216" evidence="7 9"/>
<dbReference type="Proteomes" id="UP000226431">
    <property type="component" value="Unassembled WGS sequence"/>
</dbReference>
<accession>A0A2C5XKU1</accession>
<keyword evidence="4 9" id="KW-0949">S-adenosyl-L-methionine</keyword>
<evidence type="ECO:0000256" key="7">
    <source>
        <dbReference type="ARBA" id="ARBA00039099"/>
    </source>
</evidence>
<comment type="caution">
    <text evidence="11">The sequence shown here is derived from an EMBL/GenBank/DDBJ whole genome shotgun (WGS) entry which is preliminary data.</text>
</comment>
<name>A0A2C5XKU1_9HYPO</name>
<evidence type="ECO:0000256" key="6">
    <source>
        <dbReference type="ARBA" id="ARBA00022884"/>
    </source>
</evidence>
<comment type="catalytic activity">
    <reaction evidence="8 9">
        <text>guanosine(26) in tRNA + 2 S-adenosyl-L-methionine = N(2)-dimethylguanosine(26) in tRNA + 2 S-adenosyl-L-homocysteine + 2 H(+)</text>
        <dbReference type="Rhea" id="RHEA:43140"/>
        <dbReference type="Rhea" id="RHEA-COMP:10359"/>
        <dbReference type="Rhea" id="RHEA-COMP:10360"/>
        <dbReference type="ChEBI" id="CHEBI:15378"/>
        <dbReference type="ChEBI" id="CHEBI:57856"/>
        <dbReference type="ChEBI" id="CHEBI:59789"/>
        <dbReference type="ChEBI" id="CHEBI:74269"/>
        <dbReference type="ChEBI" id="CHEBI:74513"/>
        <dbReference type="EC" id="2.1.1.216"/>
    </reaction>
</comment>
<evidence type="ECO:0000313" key="11">
    <source>
        <dbReference type="EMBL" id="PHH75729.1"/>
    </source>
</evidence>
<dbReference type="GO" id="GO:0005634">
    <property type="term" value="C:nucleus"/>
    <property type="evidence" value="ECO:0007669"/>
    <property type="project" value="TreeGrafter"/>
</dbReference>
<dbReference type="OrthoDB" id="6349953at2759"/>